<dbReference type="PROSITE" id="PS50893">
    <property type="entry name" value="ABC_TRANSPORTER_2"/>
    <property type="match status" value="1"/>
</dbReference>
<keyword evidence="7" id="KW-1185">Reference proteome</keyword>
<feature type="domain" description="ABC transporter" evidence="5">
    <location>
        <begin position="3"/>
        <end position="232"/>
    </location>
</feature>
<keyword evidence="4 6" id="KW-0067">ATP-binding</keyword>
<comment type="caution">
    <text evidence="6">The sequence shown here is derived from an EMBL/GenBank/DDBJ whole genome shotgun (WGS) entry which is preliminary data.</text>
</comment>
<dbReference type="RefSeq" id="WP_377509608.1">
    <property type="nucleotide sequence ID" value="NZ_JBHULU010000021.1"/>
</dbReference>
<evidence type="ECO:0000313" key="7">
    <source>
        <dbReference type="Proteomes" id="UP001597544"/>
    </source>
</evidence>
<name>A0ABW5ITD4_9BACT</name>
<proteinExistence type="inferred from homology"/>
<dbReference type="SUPFAM" id="SSF52540">
    <property type="entry name" value="P-loop containing nucleoside triphosphate hydrolases"/>
    <property type="match status" value="1"/>
</dbReference>
<protein>
    <submittedName>
        <fullName evidence="6">Gliding motility-associated ABC transporter ATP-binding subunit GldA</fullName>
    </submittedName>
</protein>
<dbReference type="PANTHER" id="PTHR43335">
    <property type="entry name" value="ABC TRANSPORTER, ATP-BINDING PROTEIN"/>
    <property type="match status" value="1"/>
</dbReference>
<organism evidence="6 7">
    <name type="scientific">Pontibacter locisalis</name>
    <dbReference type="NCBI Taxonomy" id="1719035"/>
    <lineage>
        <taxon>Bacteria</taxon>
        <taxon>Pseudomonadati</taxon>
        <taxon>Bacteroidota</taxon>
        <taxon>Cytophagia</taxon>
        <taxon>Cytophagales</taxon>
        <taxon>Hymenobacteraceae</taxon>
        <taxon>Pontibacter</taxon>
    </lineage>
</organism>
<accession>A0ABW5ITD4</accession>
<sequence length="304" mass="33674">MSVEVKNLTKTFGAQRAVDDISFVVEQGQILGFLGPNGAGKSTTMKIATCYLPPTSGTILVNGHDVVQEPMAVRRNVGYLPEHNPLYLDMYVHEYLQFVASVYGLKGKLAKARVQEMVELCGLTLEQGKKIGALSKGYRQRVGLAQALVHDPQVLILDEPTTGLDPNQIVEIRSLIKQIGRDKTVIFSTHIMQEVAAICDRVVIINRGKLVANSDVASLQAGGKNEKVTLVEFEQPIELDALQSIQGVLRVEPAQANTYRIISRRDADIRSNVFRIAAERNWPLVGLRQEENSLEKIFQQLTKN</sequence>
<keyword evidence="3" id="KW-0547">Nucleotide-binding</keyword>
<dbReference type="CDD" id="cd03230">
    <property type="entry name" value="ABC_DR_subfamily_A"/>
    <property type="match status" value="1"/>
</dbReference>
<evidence type="ECO:0000256" key="1">
    <source>
        <dbReference type="ARBA" id="ARBA00005417"/>
    </source>
</evidence>
<reference evidence="7" key="1">
    <citation type="journal article" date="2019" name="Int. J. Syst. Evol. Microbiol.">
        <title>The Global Catalogue of Microorganisms (GCM) 10K type strain sequencing project: providing services to taxonomists for standard genome sequencing and annotation.</title>
        <authorList>
            <consortium name="The Broad Institute Genomics Platform"/>
            <consortium name="The Broad Institute Genome Sequencing Center for Infectious Disease"/>
            <person name="Wu L."/>
            <person name="Ma J."/>
        </authorList>
    </citation>
    <scope>NUCLEOTIDE SEQUENCE [LARGE SCALE GENOMIC DNA]</scope>
    <source>
        <strain evidence="7">KCTC 42498</strain>
    </source>
</reference>
<dbReference type="Gene3D" id="3.40.50.300">
    <property type="entry name" value="P-loop containing nucleotide triphosphate hydrolases"/>
    <property type="match status" value="1"/>
</dbReference>
<dbReference type="Pfam" id="PF00005">
    <property type="entry name" value="ABC_tran"/>
    <property type="match status" value="1"/>
</dbReference>
<dbReference type="NCBIfam" id="TIGR03522">
    <property type="entry name" value="GldA_ABC_ATP"/>
    <property type="match status" value="1"/>
</dbReference>
<evidence type="ECO:0000259" key="5">
    <source>
        <dbReference type="PROSITE" id="PS50893"/>
    </source>
</evidence>
<dbReference type="InterPro" id="IPR003439">
    <property type="entry name" value="ABC_transporter-like_ATP-bd"/>
</dbReference>
<dbReference type="InterPro" id="IPR003593">
    <property type="entry name" value="AAA+_ATPase"/>
</dbReference>
<keyword evidence="2" id="KW-0813">Transport</keyword>
<evidence type="ECO:0000256" key="4">
    <source>
        <dbReference type="ARBA" id="ARBA00022840"/>
    </source>
</evidence>
<dbReference type="PANTHER" id="PTHR43335:SF4">
    <property type="entry name" value="ABC TRANSPORTER, ATP-BINDING PROTEIN"/>
    <property type="match status" value="1"/>
</dbReference>
<comment type="similarity">
    <text evidence="1">Belongs to the ABC transporter superfamily.</text>
</comment>
<dbReference type="InterPro" id="IPR027417">
    <property type="entry name" value="P-loop_NTPase"/>
</dbReference>
<dbReference type="SMART" id="SM00382">
    <property type="entry name" value="AAA"/>
    <property type="match status" value="1"/>
</dbReference>
<evidence type="ECO:0000256" key="3">
    <source>
        <dbReference type="ARBA" id="ARBA00022741"/>
    </source>
</evidence>
<dbReference type="InterPro" id="IPR019864">
    <property type="entry name" value="Motility-assoc_ABC_GldA"/>
</dbReference>
<evidence type="ECO:0000256" key="2">
    <source>
        <dbReference type="ARBA" id="ARBA00022448"/>
    </source>
</evidence>
<dbReference type="GO" id="GO:0005524">
    <property type="term" value="F:ATP binding"/>
    <property type="evidence" value="ECO:0007669"/>
    <property type="project" value="UniProtKB-KW"/>
</dbReference>
<gene>
    <name evidence="6" type="primary">gldA</name>
    <name evidence="6" type="ORF">ACFSRY_15390</name>
</gene>
<dbReference type="Proteomes" id="UP001597544">
    <property type="component" value="Unassembled WGS sequence"/>
</dbReference>
<dbReference type="EMBL" id="JBHULU010000021">
    <property type="protein sequence ID" value="MFD2515255.1"/>
    <property type="molecule type" value="Genomic_DNA"/>
</dbReference>
<evidence type="ECO:0000313" key="6">
    <source>
        <dbReference type="EMBL" id="MFD2515255.1"/>
    </source>
</evidence>